<evidence type="ECO:0000313" key="1">
    <source>
        <dbReference type="EMBL" id="SAL09343.1"/>
    </source>
</evidence>
<dbReference type="Proteomes" id="UP000054683">
    <property type="component" value="Unassembled WGS sequence"/>
</dbReference>
<evidence type="ECO:0000313" key="2">
    <source>
        <dbReference type="Proteomes" id="UP000054683"/>
    </source>
</evidence>
<dbReference type="OrthoDB" id="9111679at2"/>
<gene>
    <name evidence="1" type="ORF">AWB69_00025</name>
</gene>
<dbReference type="RefSeq" id="WP_062080833.1">
    <property type="nucleotide sequence ID" value="NZ_FCOK02000001.1"/>
</dbReference>
<accession>A0A158EPD9</accession>
<sequence>MTTMVNISPTPMQRFVDSNGNALVGGLLFTYQAGTTTKFATYTDSTGDTQNTNPIVLNQRGEASIWLIPTQSYKFVLAPSTDTDPPSAAIWTQDNIQAASSVTVGNMSNQTFSAGVDFTPGTTTSLTLTNPYGTAANLWVDFDGIEQHDFTLSGFTLTFISPIPVGIGKVYVKGGTSLTLGTPANDSVGDAQLSWGNALVRCVDSVSALAALDPSIYTRAFSTGDTTVNDGFGGFYYYSASTPQSQANGASIIAAAGGVGCWINLTISLPQTVTRVALTGQTAQIPATTPLIAPLIAGMFRINFYLTITTAGTGGTFTPNFSFNDGSGPKTVSGGAANATAGGYSEGSIVFYTGNVTFDFGVAASGITGSPVFSLYMTVERIS</sequence>
<dbReference type="AlphaFoldDB" id="A0A158EPD9"/>
<proteinExistence type="predicted"/>
<organism evidence="1 2">
    <name type="scientific">Caballeronia udeis</name>
    <dbReference type="NCBI Taxonomy" id="1232866"/>
    <lineage>
        <taxon>Bacteria</taxon>
        <taxon>Pseudomonadati</taxon>
        <taxon>Pseudomonadota</taxon>
        <taxon>Betaproteobacteria</taxon>
        <taxon>Burkholderiales</taxon>
        <taxon>Burkholderiaceae</taxon>
        <taxon>Caballeronia</taxon>
    </lineage>
</organism>
<reference evidence="1 2" key="1">
    <citation type="submission" date="2016-01" db="EMBL/GenBank/DDBJ databases">
        <authorList>
            <person name="Oliw E.H."/>
        </authorList>
    </citation>
    <scope>NUCLEOTIDE SEQUENCE [LARGE SCALE GENOMIC DNA]</scope>
    <source>
        <strain evidence="1">LMG 27134</strain>
    </source>
</reference>
<dbReference type="EMBL" id="FCOK02000001">
    <property type="protein sequence ID" value="SAL09343.1"/>
    <property type="molecule type" value="Genomic_DNA"/>
</dbReference>
<protein>
    <submittedName>
        <fullName evidence="1">Parallel beta-helix repeat-containing protein</fullName>
    </submittedName>
</protein>
<name>A0A158EPD9_9BURK</name>